<evidence type="ECO:0000256" key="3">
    <source>
        <dbReference type="ARBA" id="ARBA00022448"/>
    </source>
</evidence>
<dbReference type="PANTHER" id="PTHR30026:SF20">
    <property type="entry name" value="OUTER MEMBRANE PROTEIN TOLC"/>
    <property type="match status" value="1"/>
</dbReference>
<dbReference type="PANTHER" id="PTHR30026">
    <property type="entry name" value="OUTER MEMBRANE PROTEIN TOLC"/>
    <property type="match status" value="1"/>
</dbReference>
<proteinExistence type="inferred from homology"/>
<keyword evidence="5" id="KW-0812">Transmembrane</keyword>
<evidence type="ECO:0000256" key="6">
    <source>
        <dbReference type="ARBA" id="ARBA00023136"/>
    </source>
</evidence>
<organism evidence="8 9">
    <name type="scientific">Roseivirga thermotolerans</name>
    <dbReference type="NCBI Taxonomy" id="1758176"/>
    <lineage>
        <taxon>Bacteria</taxon>
        <taxon>Pseudomonadati</taxon>
        <taxon>Bacteroidota</taxon>
        <taxon>Cytophagia</taxon>
        <taxon>Cytophagales</taxon>
        <taxon>Roseivirgaceae</taxon>
        <taxon>Roseivirga</taxon>
    </lineage>
</organism>
<evidence type="ECO:0000256" key="4">
    <source>
        <dbReference type="ARBA" id="ARBA00022452"/>
    </source>
</evidence>
<comment type="subcellular location">
    <subcellularLocation>
        <location evidence="1">Cell outer membrane</location>
    </subcellularLocation>
</comment>
<evidence type="ECO:0000256" key="1">
    <source>
        <dbReference type="ARBA" id="ARBA00004442"/>
    </source>
</evidence>
<dbReference type="RefSeq" id="WP_189631640.1">
    <property type="nucleotide sequence ID" value="NZ_BNAG01000006.1"/>
</dbReference>
<dbReference type="InterPro" id="IPR051906">
    <property type="entry name" value="TolC-like"/>
</dbReference>
<dbReference type="EMBL" id="BNAG01000006">
    <property type="protein sequence ID" value="GHE75361.1"/>
    <property type="molecule type" value="Genomic_DNA"/>
</dbReference>
<keyword evidence="4" id="KW-1134">Transmembrane beta strand</keyword>
<reference evidence="9" key="1">
    <citation type="journal article" date="2019" name="Int. J. Syst. Evol. Microbiol.">
        <title>The Global Catalogue of Microorganisms (GCM) 10K type strain sequencing project: providing services to taxonomists for standard genome sequencing and annotation.</title>
        <authorList>
            <consortium name="The Broad Institute Genomics Platform"/>
            <consortium name="The Broad Institute Genome Sequencing Center for Infectious Disease"/>
            <person name="Wu L."/>
            <person name="Ma J."/>
        </authorList>
    </citation>
    <scope>NUCLEOTIDE SEQUENCE [LARGE SCALE GENOMIC DNA]</scope>
    <source>
        <strain evidence="9">CGMCC 1.15111</strain>
    </source>
</reference>
<dbReference type="SUPFAM" id="SSF56954">
    <property type="entry name" value="Outer membrane efflux proteins (OEP)"/>
    <property type="match status" value="1"/>
</dbReference>
<dbReference type="Pfam" id="PF02321">
    <property type="entry name" value="OEP"/>
    <property type="match status" value="1"/>
</dbReference>
<keyword evidence="9" id="KW-1185">Reference proteome</keyword>
<protein>
    <recommendedName>
        <fullName evidence="10">Transporter</fullName>
    </recommendedName>
</protein>
<name>A0ABQ3ICW0_9BACT</name>
<dbReference type="Proteomes" id="UP000658258">
    <property type="component" value="Unassembled WGS sequence"/>
</dbReference>
<keyword evidence="6" id="KW-0472">Membrane</keyword>
<accession>A0ABQ3ICW0</accession>
<dbReference type="InterPro" id="IPR003423">
    <property type="entry name" value="OMP_efflux"/>
</dbReference>
<evidence type="ECO:0000256" key="5">
    <source>
        <dbReference type="ARBA" id="ARBA00022692"/>
    </source>
</evidence>
<evidence type="ECO:0000256" key="7">
    <source>
        <dbReference type="ARBA" id="ARBA00023237"/>
    </source>
</evidence>
<gene>
    <name evidence="8" type="ORF">GCM10011340_35270</name>
</gene>
<evidence type="ECO:0000313" key="9">
    <source>
        <dbReference type="Proteomes" id="UP000658258"/>
    </source>
</evidence>
<keyword evidence="3" id="KW-0813">Transport</keyword>
<keyword evidence="7" id="KW-0998">Cell outer membrane</keyword>
<evidence type="ECO:0000313" key="8">
    <source>
        <dbReference type="EMBL" id="GHE75361.1"/>
    </source>
</evidence>
<dbReference type="Gene3D" id="1.20.1600.10">
    <property type="entry name" value="Outer membrane efflux proteins (OEP)"/>
    <property type="match status" value="1"/>
</dbReference>
<sequence>MIRPILTLYLLLSTLVLSGQSLEGYWKMAAENNPSLKASFNKYLAALERVDQQGSLPDPNLSFGVFISPVETRVGAQRLRMSVSQMFPWMGTLEERKTMAVRLAEASFAEFEEARNALFLKVSETWLQLLELEKEIALSKENLKLLRSYEPIVKTKYEANLTSLADLIRVQIRIEEASTQLTLLELRKTPLISDFNTYLNRPVDTPVILTETLPVNSEASVDSVLVKNPKVIQNQYLQQAAQSQLKLSQLKRKPSLGVGLDYVFVSERTDMAVADNGKNIIMPMVSMSLPIFGKKNKAQIKEAELMQESLQHEAVGIKNTLKNEWTKATYLEQSAEKELQLYASEIGNTKALLNVLTSEYSNNSSNFEELLMTQQRLLQLQIAEARSQTRQQRSQLIKQYLSGNFLPLNP</sequence>
<comment type="similarity">
    <text evidence="2">Belongs to the outer membrane factor (OMF) (TC 1.B.17) family.</text>
</comment>
<evidence type="ECO:0008006" key="10">
    <source>
        <dbReference type="Google" id="ProtNLM"/>
    </source>
</evidence>
<evidence type="ECO:0000256" key="2">
    <source>
        <dbReference type="ARBA" id="ARBA00007613"/>
    </source>
</evidence>
<comment type="caution">
    <text evidence="8">The sequence shown here is derived from an EMBL/GenBank/DDBJ whole genome shotgun (WGS) entry which is preliminary data.</text>
</comment>